<proteinExistence type="predicted"/>
<evidence type="ECO:0000259" key="2">
    <source>
        <dbReference type="PROSITE" id="PS51674"/>
    </source>
</evidence>
<protein>
    <recommendedName>
        <fullName evidence="2">4Fe-4S Wbl-type domain-containing protein</fullName>
    </recommendedName>
</protein>
<evidence type="ECO:0000256" key="1">
    <source>
        <dbReference type="SAM" id="MobiDB-lite"/>
    </source>
</evidence>
<dbReference type="Proteomes" id="UP000569329">
    <property type="component" value="Unassembled WGS sequence"/>
</dbReference>
<dbReference type="Pfam" id="PF02467">
    <property type="entry name" value="Whib"/>
    <property type="match status" value="1"/>
</dbReference>
<dbReference type="EMBL" id="JACGWZ010000002">
    <property type="protein sequence ID" value="MBA8824815.1"/>
    <property type="molecule type" value="Genomic_DNA"/>
</dbReference>
<feature type="region of interest" description="Disordered" evidence="1">
    <location>
        <begin position="1"/>
        <end position="39"/>
    </location>
</feature>
<keyword evidence="4" id="KW-1185">Reference proteome</keyword>
<gene>
    <name evidence="3" type="ORF">FHX42_002162</name>
</gene>
<dbReference type="AlphaFoldDB" id="A0A839DZI1"/>
<organism evidence="3 4">
    <name type="scientific">Halosaccharopolyspora lacisalsi</name>
    <dbReference type="NCBI Taxonomy" id="1000566"/>
    <lineage>
        <taxon>Bacteria</taxon>
        <taxon>Bacillati</taxon>
        <taxon>Actinomycetota</taxon>
        <taxon>Actinomycetes</taxon>
        <taxon>Pseudonocardiales</taxon>
        <taxon>Pseudonocardiaceae</taxon>
        <taxon>Halosaccharopolyspora</taxon>
    </lineage>
</organism>
<comment type="caution">
    <text evidence="3">The sequence shown here is derived from an EMBL/GenBank/DDBJ whole genome shotgun (WGS) entry which is preliminary data.</text>
</comment>
<reference evidence="3 4" key="1">
    <citation type="submission" date="2020-07" db="EMBL/GenBank/DDBJ databases">
        <title>Sequencing the genomes of 1000 actinobacteria strains.</title>
        <authorList>
            <person name="Klenk H.-P."/>
        </authorList>
    </citation>
    <scope>NUCLEOTIDE SEQUENCE [LARGE SCALE GENOMIC DNA]</scope>
    <source>
        <strain evidence="3 4">DSM 45975</strain>
    </source>
</reference>
<evidence type="ECO:0000313" key="3">
    <source>
        <dbReference type="EMBL" id="MBA8824815.1"/>
    </source>
</evidence>
<evidence type="ECO:0000313" key="4">
    <source>
        <dbReference type="Proteomes" id="UP000569329"/>
    </source>
</evidence>
<name>A0A839DZI1_9PSEU</name>
<dbReference type="PROSITE" id="PS51674">
    <property type="entry name" value="4FE4S_WBL"/>
    <property type="match status" value="1"/>
</dbReference>
<dbReference type="InterPro" id="IPR034768">
    <property type="entry name" value="4FE4S_WBL"/>
</dbReference>
<sequence>MSYALENGLQYGIFGGTTERERRNQTRRASGRPQGTQAA</sequence>
<feature type="domain" description="4Fe-4S Wbl-type" evidence="2">
    <location>
        <begin position="1"/>
        <end position="24"/>
    </location>
</feature>
<accession>A0A839DZI1</accession>